<name>A0A8H2XLC7_9AGAM</name>
<dbReference type="Proteomes" id="UP000663846">
    <property type="component" value="Unassembled WGS sequence"/>
</dbReference>
<evidence type="ECO:0000313" key="3">
    <source>
        <dbReference type="Proteomes" id="UP000663846"/>
    </source>
</evidence>
<dbReference type="PANTHER" id="PTHR42923">
    <property type="entry name" value="PROTOPORPHYRINOGEN OXIDASE"/>
    <property type="match status" value="1"/>
</dbReference>
<gene>
    <name evidence="2" type="ORF">RDB_LOCUS103557</name>
</gene>
<evidence type="ECO:0000313" key="2">
    <source>
        <dbReference type="EMBL" id="CAE6429681.1"/>
    </source>
</evidence>
<reference evidence="2" key="1">
    <citation type="submission" date="2021-01" db="EMBL/GenBank/DDBJ databases">
        <authorList>
            <person name="Kaushik A."/>
        </authorList>
    </citation>
    <scope>NUCLEOTIDE SEQUENCE</scope>
    <source>
        <strain evidence="2">AG1-1C</strain>
    </source>
</reference>
<dbReference type="InterPro" id="IPR050464">
    <property type="entry name" value="Zeta_carotene_desat/Oxidored"/>
</dbReference>
<comment type="caution">
    <text evidence="2">The sequence shown here is derived from an EMBL/GenBank/DDBJ whole genome shotgun (WGS) entry which is preliminary data.</text>
</comment>
<dbReference type="PANTHER" id="PTHR42923:SF17">
    <property type="entry name" value="AMINE OXIDASE DOMAIN-CONTAINING PROTEIN"/>
    <property type="match status" value="1"/>
</dbReference>
<accession>A0A8H2XLC7</accession>
<evidence type="ECO:0000256" key="1">
    <source>
        <dbReference type="SAM" id="Phobius"/>
    </source>
</evidence>
<organism evidence="2 3">
    <name type="scientific">Rhizoctonia solani</name>
    <dbReference type="NCBI Taxonomy" id="456999"/>
    <lineage>
        <taxon>Eukaryota</taxon>
        <taxon>Fungi</taxon>
        <taxon>Dikarya</taxon>
        <taxon>Basidiomycota</taxon>
        <taxon>Agaricomycotina</taxon>
        <taxon>Agaricomycetes</taxon>
        <taxon>Cantharellales</taxon>
        <taxon>Ceratobasidiaceae</taxon>
        <taxon>Rhizoctonia</taxon>
    </lineage>
</organism>
<sequence>MENKRTVKVAVVGSGLAGLTAAYLLANFHPQLDTEFDIHIFEKSSVLGMDAESLTVKVQGDSEGKNGEEIRVDVPMRSIQGGPYPKLMKFYDHLGVTLKLHDYSYSFSTKGPNDLKLKDSSVKTHMIYNGASGRAGVGVPSTVYAAQSSAPPNMLNVLFNFIRWMLFTLIFVIHYARLFFLSRPSSRKPTTLCRETLRAWTKRTAQQSFISRALGWEGFVAHVIVPLFSAVCTTSVHDVWEHPVAEILDYIWLSFGTHHYHAAHGVRDIVSRLASPIPQRNIHLGAEVNALIPSVSGSTASVGFRSTHTSNSEAFIISGFSHIILATPTRHSANLIESLVSALPKQSSIRTPFEEAVRKLKLFRVYKSIVITHRDASVLPNHQNDWRDLNLILESSEPVDHDEKASNVTTLTPGCAMATHIFPISSGPPLCQTTNPVMPVRPESILSQSTLDRSVLTVESKIARDSFCQSSSDGEWTQGSLQGLKMHETEKSSARIWLCGAWAYGGIPLLEGCVGSAEIVVRGILKSEGLKHSPLI</sequence>
<dbReference type="EMBL" id="CAJMWS010000326">
    <property type="protein sequence ID" value="CAE6429681.1"/>
    <property type="molecule type" value="Genomic_DNA"/>
</dbReference>
<feature type="transmembrane region" description="Helical" evidence="1">
    <location>
        <begin position="7"/>
        <end position="26"/>
    </location>
</feature>
<dbReference type="Gene3D" id="3.50.50.60">
    <property type="entry name" value="FAD/NAD(P)-binding domain"/>
    <property type="match status" value="1"/>
</dbReference>
<protein>
    <recommendedName>
        <fullName evidence="4">Amine oxidase domain-containing protein</fullName>
    </recommendedName>
</protein>
<dbReference type="AlphaFoldDB" id="A0A8H2XLC7"/>
<dbReference type="Pfam" id="PF13450">
    <property type="entry name" value="NAD_binding_8"/>
    <property type="match status" value="1"/>
</dbReference>
<dbReference type="InterPro" id="IPR036188">
    <property type="entry name" value="FAD/NAD-bd_sf"/>
</dbReference>
<proteinExistence type="predicted"/>
<keyword evidence="1" id="KW-0472">Membrane</keyword>
<dbReference type="GO" id="GO:0016491">
    <property type="term" value="F:oxidoreductase activity"/>
    <property type="evidence" value="ECO:0007669"/>
    <property type="project" value="TreeGrafter"/>
</dbReference>
<keyword evidence="1" id="KW-1133">Transmembrane helix</keyword>
<evidence type="ECO:0008006" key="4">
    <source>
        <dbReference type="Google" id="ProtNLM"/>
    </source>
</evidence>
<dbReference type="SUPFAM" id="SSF51905">
    <property type="entry name" value="FAD/NAD(P)-binding domain"/>
    <property type="match status" value="1"/>
</dbReference>
<feature type="transmembrane region" description="Helical" evidence="1">
    <location>
        <begin position="161"/>
        <end position="180"/>
    </location>
</feature>
<keyword evidence="1" id="KW-0812">Transmembrane</keyword>